<dbReference type="InterPro" id="IPR036097">
    <property type="entry name" value="HisK_dim/P_sf"/>
</dbReference>
<comment type="caution">
    <text evidence="12">The sequence shown here is derived from an EMBL/GenBank/DDBJ whole genome shotgun (WGS) entry which is preliminary data.</text>
</comment>
<proteinExistence type="predicted"/>
<evidence type="ECO:0000256" key="3">
    <source>
        <dbReference type="ARBA" id="ARBA00012438"/>
    </source>
</evidence>
<dbReference type="InterPro" id="IPR003661">
    <property type="entry name" value="HisK_dim/P_dom"/>
</dbReference>
<dbReference type="InterPro" id="IPR003594">
    <property type="entry name" value="HATPase_dom"/>
</dbReference>
<dbReference type="EC" id="2.7.13.3" evidence="3"/>
<dbReference type="Gene3D" id="1.10.287.130">
    <property type="match status" value="1"/>
</dbReference>
<keyword evidence="13" id="KW-1185">Reference proteome</keyword>
<dbReference type="GO" id="GO:0000155">
    <property type="term" value="F:phosphorelay sensor kinase activity"/>
    <property type="evidence" value="ECO:0007669"/>
    <property type="project" value="InterPro"/>
</dbReference>
<keyword evidence="7 12" id="KW-0418">Kinase</keyword>
<comment type="subcellular location">
    <subcellularLocation>
        <location evidence="2">Membrane</location>
    </subcellularLocation>
</comment>
<dbReference type="Gene3D" id="3.30.565.10">
    <property type="entry name" value="Histidine kinase-like ATPase, C-terminal domain"/>
    <property type="match status" value="1"/>
</dbReference>
<dbReference type="GO" id="GO:0016020">
    <property type="term" value="C:membrane"/>
    <property type="evidence" value="ECO:0007669"/>
    <property type="project" value="UniProtKB-SubCell"/>
</dbReference>
<keyword evidence="9" id="KW-0902">Two-component regulatory system</keyword>
<dbReference type="InterPro" id="IPR003660">
    <property type="entry name" value="HAMP_dom"/>
</dbReference>
<dbReference type="InterPro" id="IPR036890">
    <property type="entry name" value="HATPase_C_sf"/>
</dbReference>
<dbReference type="InterPro" id="IPR004358">
    <property type="entry name" value="Sig_transdc_His_kin-like_C"/>
</dbReference>
<accession>A0A081G1T9</accession>
<dbReference type="InterPro" id="IPR005467">
    <property type="entry name" value="His_kinase_dom"/>
</dbReference>
<evidence type="ECO:0000256" key="1">
    <source>
        <dbReference type="ARBA" id="ARBA00000085"/>
    </source>
</evidence>
<keyword evidence="4" id="KW-0597">Phosphoprotein</keyword>
<dbReference type="PROSITE" id="PS50885">
    <property type="entry name" value="HAMP"/>
    <property type="match status" value="1"/>
</dbReference>
<dbReference type="SUPFAM" id="SSF55874">
    <property type="entry name" value="ATPase domain of HSP90 chaperone/DNA topoisomerase II/histidine kinase"/>
    <property type="match status" value="1"/>
</dbReference>
<dbReference type="SUPFAM" id="SSF158472">
    <property type="entry name" value="HAMP domain-like"/>
    <property type="match status" value="1"/>
</dbReference>
<evidence type="ECO:0000313" key="12">
    <source>
        <dbReference type="EMBL" id="KEA64744.1"/>
    </source>
</evidence>
<evidence type="ECO:0000256" key="6">
    <source>
        <dbReference type="ARBA" id="ARBA00022741"/>
    </source>
</evidence>
<reference evidence="12 13" key="1">
    <citation type="submission" date="2014-04" db="EMBL/GenBank/DDBJ databases">
        <title>Marinobacterium kochiensis sp. nov., isolated from sediment sample collected from Kochi backwaters in Kerala, India.</title>
        <authorList>
            <person name="Singh A."/>
            <person name="Pinnaka A.K."/>
        </authorList>
    </citation>
    <scope>NUCLEOTIDE SEQUENCE [LARGE SCALE GENOMIC DNA]</scope>
    <source>
        <strain evidence="12 13">AK27</strain>
    </source>
</reference>
<evidence type="ECO:0000313" key="13">
    <source>
        <dbReference type="Proteomes" id="UP000028252"/>
    </source>
</evidence>
<dbReference type="STRING" id="1232683.ADIMK_1197"/>
<dbReference type="GO" id="GO:0005524">
    <property type="term" value="F:ATP binding"/>
    <property type="evidence" value="ECO:0007669"/>
    <property type="project" value="UniProtKB-KW"/>
</dbReference>
<dbReference type="Pfam" id="PF02518">
    <property type="entry name" value="HATPase_c"/>
    <property type="match status" value="1"/>
</dbReference>
<evidence type="ECO:0000259" key="11">
    <source>
        <dbReference type="PROSITE" id="PS50885"/>
    </source>
</evidence>
<keyword evidence="8" id="KW-0067">ATP-binding</keyword>
<dbReference type="SMART" id="SM00304">
    <property type="entry name" value="HAMP"/>
    <property type="match status" value="1"/>
</dbReference>
<evidence type="ECO:0000256" key="2">
    <source>
        <dbReference type="ARBA" id="ARBA00004370"/>
    </source>
</evidence>
<dbReference type="Pfam" id="PF00512">
    <property type="entry name" value="HisKA"/>
    <property type="match status" value="1"/>
</dbReference>
<sequence>MAKRSTGRRKSQPHLFRRSSLARRYLLSSLLIALIPLLLLAGVYDALYVRALNKVAESRTNARMAATENLLASFLQERLFELQELIDDPVLSDYLGSTRTGALLPDAVDRTLRRQLDSPYVYGVILKRRFTSAPDWYLPQSLRVGIDLGTLPITPLRDAELLGPVSPNVDRPGWLVLKLGLNQSDNPEQAAWLGLVLRLTSFTDRMRDLELQGLQQPLLRAPNGVYLSQLGTQVDPHAALSERDDVGAEFLPGWNIRLLWLGDPLYSPLELARFGLLLLVFASAIGIVWLARHLSQRLSDQITPLIEGAERVAGGDFDTPLNIRGTAEIGVLALAQERMRLRLKRLIRGMVEVERRAVLGQFAAGVAHEIRNPLATIKTSVQALSRKETEPHRLELMQMVSHEIDRTNDVVQLLLDYARPRQAEANRINLQELIDSVKVLADGIAHSHGIQIETVVHDKAVYAWADPAQVRQIIMNLVMNSIQAMETMGGTVRLQARRQGLSAYLFVKDNGPGVSQEQLAYLTEPFYTTKSSGTGLGLSICSQLAHSNDGKLTFRSVSGQGMRVSLRLPLYTTDREKLERHE</sequence>
<feature type="domain" description="HAMP" evidence="11">
    <location>
        <begin position="296"/>
        <end position="348"/>
    </location>
</feature>
<dbReference type="CDD" id="cd00075">
    <property type="entry name" value="HATPase"/>
    <property type="match status" value="1"/>
</dbReference>
<dbReference type="eggNOG" id="COG4191">
    <property type="taxonomic scope" value="Bacteria"/>
</dbReference>
<dbReference type="CDD" id="cd06225">
    <property type="entry name" value="HAMP"/>
    <property type="match status" value="1"/>
</dbReference>
<dbReference type="RefSeq" id="WP_051692534.1">
    <property type="nucleotide sequence ID" value="NZ_JMQN01000015.1"/>
</dbReference>
<dbReference type="Proteomes" id="UP000028252">
    <property type="component" value="Unassembled WGS sequence"/>
</dbReference>
<dbReference type="PANTHER" id="PTHR43065:SF10">
    <property type="entry name" value="PEROXIDE STRESS-ACTIVATED HISTIDINE KINASE MAK3"/>
    <property type="match status" value="1"/>
</dbReference>
<comment type="catalytic activity">
    <reaction evidence="1">
        <text>ATP + protein L-histidine = ADP + protein N-phospho-L-histidine.</text>
        <dbReference type="EC" id="2.7.13.3"/>
    </reaction>
</comment>
<evidence type="ECO:0000256" key="8">
    <source>
        <dbReference type="ARBA" id="ARBA00022840"/>
    </source>
</evidence>
<dbReference type="PANTHER" id="PTHR43065">
    <property type="entry name" value="SENSOR HISTIDINE KINASE"/>
    <property type="match status" value="1"/>
</dbReference>
<evidence type="ECO:0000256" key="9">
    <source>
        <dbReference type="ARBA" id="ARBA00023012"/>
    </source>
</evidence>
<evidence type="ECO:0000256" key="7">
    <source>
        <dbReference type="ARBA" id="ARBA00022777"/>
    </source>
</evidence>
<dbReference type="SMART" id="SM00388">
    <property type="entry name" value="HisKA"/>
    <property type="match status" value="1"/>
</dbReference>
<dbReference type="CDD" id="cd00082">
    <property type="entry name" value="HisKA"/>
    <property type="match status" value="1"/>
</dbReference>
<evidence type="ECO:0000256" key="4">
    <source>
        <dbReference type="ARBA" id="ARBA00022553"/>
    </source>
</evidence>
<protein>
    <recommendedName>
        <fullName evidence="3">histidine kinase</fullName>
        <ecNumber evidence="3">2.7.13.3</ecNumber>
    </recommendedName>
</protein>
<gene>
    <name evidence="12" type="ORF">ADIMK_1197</name>
</gene>
<feature type="domain" description="Histidine kinase" evidence="10">
    <location>
        <begin position="365"/>
        <end position="572"/>
    </location>
</feature>
<keyword evidence="6" id="KW-0547">Nucleotide-binding</keyword>
<dbReference type="PROSITE" id="PS50109">
    <property type="entry name" value="HIS_KIN"/>
    <property type="match status" value="1"/>
</dbReference>
<dbReference type="SMART" id="SM00387">
    <property type="entry name" value="HATPase_c"/>
    <property type="match status" value="1"/>
</dbReference>
<organism evidence="12 13">
    <name type="scientific">Marinobacterium lacunae</name>
    <dbReference type="NCBI Taxonomy" id="1232683"/>
    <lineage>
        <taxon>Bacteria</taxon>
        <taxon>Pseudomonadati</taxon>
        <taxon>Pseudomonadota</taxon>
        <taxon>Gammaproteobacteria</taxon>
        <taxon>Oceanospirillales</taxon>
        <taxon>Oceanospirillaceae</taxon>
        <taxon>Marinobacterium</taxon>
    </lineage>
</organism>
<dbReference type="AlphaFoldDB" id="A0A081G1T9"/>
<dbReference type="SUPFAM" id="SSF47384">
    <property type="entry name" value="Homodimeric domain of signal transducing histidine kinase"/>
    <property type="match status" value="1"/>
</dbReference>
<name>A0A081G1T9_9GAMM</name>
<dbReference type="Gene3D" id="6.10.340.10">
    <property type="match status" value="1"/>
</dbReference>
<evidence type="ECO:0000259" key="10">
    <source>
        <dbReference type="PROSITE" id="PS50109"/>
    </source>
</evidence>
<keyword evidence="5" id="KW-0808">Transferase</keyword>
<evidence type="ECO:0000256" key="5">
    <source>
        <dbReference type="ARBA" id="ARBA00022679"/>
    </source>
</evidence>
<dbReference type="PRINTS" id="PR00344">
    <property type="entry name" value="BCTRLSENSOR"/>
</dbReference>
<dbReference type="Pfam" id="PF00672">
    <property type="entry name" value="HAMP"/>
    <property type="match status" value="1"/>
</dbReference>
<dbReference type="EMBL" id="JMQN01000015">
    <property type="protein sequence ID" value="KEA64744.1"/>
    <property type="molecule type" value="Genomic_DNA"/>
</dbReference>
<dbReference type="PATRIC" id="fig|1232683.4.peg.1187"/>